<evidence type="ECO:0008006" key="4">
    <source>
        <dbReference type="Google" id="ProtNLM"/>
    </source>
</evidence>
<dbReference type="Proteomes" id="UP000886653">
    <property type="component" value="Unassembled WGS sequence"/>
</dbReference>
<keyword evidence="1" id="KW-0472">Membrane</keyword>
<accession>A0A9P6TGU6</accession>
<dbReference type="EMBL" id="MU167213">
    <property type="protein sequence ID" value="KAG0151389.1"/>
    <property type="molecule type" value="Genomic_DNA"/>
</dbReference>
<dbReference type="PANTHER" id="PTHR10811">
    <property type="entry name" value="FRINGE-RELATED"/>
    <property type="match status" value="1"/>
</dbReference>
<gene>
    <name evidence="2" type="ORF">CROQUDRAFT_36799</name>
</gene>
<reference evidence="2" key="1">
    <citation type="submission" date="2013-11" db="EMBL/GenBank/DDBJ databases">
        <title>Genome sequence of the fusiform rust pathogen reveals effectors for host alternation and coevolution with pine.</title>
        <authorList>
            <consortium name="DOE Joint Genome Institute"/>
            <person name="Smith K."/>
            <person name="Pendleton A."/>
            <person name="Kubisiak T."/>
            <person name="Anderson C."/>
            <person name="Salamov A."/>
            <person name="Aerts A."/>
            <person name="Riley R."/>
            <person name="Clum A."/>
            <person name="Lindquist E."/>
            <person name="Ence D."/>
            <person name="Campbell M."/>
            <person name="Kronenberg Z."/>
            <person name="Feau N."/>
            <person name="Dhillon B."/>
            <person name="Hamelin R."/>
            <person name="Burleigh J."/>
            <person name="Smith J."/>
            <person name="Yandell M."/>
            <person name="Nelson C."/>
            <person name="Grigoriev I."/>
            <person name="Davis J."/>
        </authorList>
    </citation>
    <scope>NUCLEOTIDE SEQUENCE</scope>
    <source>
        <strain evidence="2">G11</strain>
    </source>
</reference>
<dbReference type="AlphaFoldDB" id="A0A9P6TGU6"/>
<organism evidence="2 3">
    <name type="scientific">Cronartium quercuum f. sp. fusiforme G11</name>
    <dbReference type="NCBI Taxonomy" id="708437"/>
    <lineage>
        <taxon>Eukaryota</taxon>
        <taxon>Fungi</taxon>
        <taxon>Dikarya</taxon>
        <taxon>Basidiomycota</taxon>
        <taxon>Pucciniomycotina</taxon>
        <taxon>Pucciniomycetes</taxon>
        <taxon>Pucciniales</taxon>
        <taxon>Coleosporiaceae</taxon>
        <taxon>Cronartium</taxon>
    </lineage>
</organism>
<dbReference type="Pfam" id="PF04646">
    <property type="entry name" value="DUF604"/>
    <property type="match status" value="1"/>
</dbReference>
<name>A0A9P6TGU6_9BASI</name>
<proteinExistence type="predicted"/>
<protein>
    <recommendedName>
        <fullName evidence="4">Glycosyltransferase family 31 protein</fullName>
    </recommendedName>
</protein>
<evidence type="ECO:0000313" key="2">
    <source>
        <dbReference type="EMBL" id="KAG0151389.1"/>
    </source>
</evidence>
<evidence type="ECO:0000256" key="1">
    <source>
        <dbReference type="SAM" id="Phobius"/>
    </source>
</evidence>
<evidence type="ECO:0000313" key="3">
    <source>
        <dbReference type="Proteomes" id="UP000886653"/>
    </source>
</evidence>
<dbReference type="InterPro" id="IPR006740">
    <property type="entry name" value="DUF604"/>
</dbReference>
<dbReference type="OrthoDB" id="2187549at2759"/>
<comment type="caution">
    <text evidence="2">The sequence shown here is derived from an EMBL/GenBank/DDBJ whole genome shotgun (WGS) entry which is preliminary data.</text>
</comment>
<dbReference type="Gene3D" id="3.90.550.50">
    <property type="match status" value="1"/>
</dbReference>
<feature type="transmembrane region" description="Helical" evidence="1">
    <location>
        <begin position="48"/>
        <end position="65"/>
    </location>
</feature>
<keyword evidence="1" id="KW-0812">Transmembrane</keyword>
<keyword evidence="3" id="KW-1185">Reference proteome</keyword>
<keyword evidence="1" id="KW-1133">Transmembrane helix</keyword>
<sequence>MGKILLSSPTFISTTSSESICSTPQTSPRSHLVSVLATKTSTFRRPRLLALIFYTGLIGAILYISPKVIHRTSSYSTVQILGRQYRYLHETYTRVLPIIETYEPTKVGLEVLPPWNIHPLPLSSWRRWAELIDIHAPVIKNLLMPDKLPINVFPREIVLSENAPELKDLMFGMTTTAERATVISHVWSHWLNPNSKSSSKNKHQELPSCVILLPQSNFETTSADQISQADQLINTLHHERQLPSCKVINTIAPHTDRYEVRCFAILKEMYQIANSDGIDPKWYIIGDDDTVWVDERMLRRELSNYDHEGKWFLGSTSEAIAQLNTFGNIAYGGAGILISKGLFKEMVRIHDDCLEENKDVFGGDGMYTLCAAKAMGNNATKETVLTQVEALHQLDIPGDGTGIFQAGLPFLSFHHMWHGWTDAFAWDHPTSFHHDDNDLNQLLLLMKAASFLGGDNLFKRSIHGNGSQLVNLGFSITIFDTPLLPKDMSSIEYTWSYDDYKLRYPSRPKIIETDEIGTGGKRTYYISQINISDDGQSATFIHLDRWSNRMDLIWGEPHRNSKVRSKARWT</sequence>